<feature type="domain" description="Lipocalin/cytosolic fatty-acid binding" evidence="3">
    <location>
        <begin position="19"/>
        <end position="170"/>
    </location>
</feature>
<dbReference type="EMBL" id="HBFL01002219">
    <property type="protein sequence ID" value="CAD8761531.1"/>
    <property type="molecule type" value="Transcribed_RNA"/>
</dbReference>
<reference evidence="5" key="1">
    <citation type="submission" date="2021-01" db="EMBL/GenBank/DDBJ databases">
        <authorList>
            <person name="Corre E."/>
            <person name="Pelletier E."/>
            <person name="Niang G."/>
            <person name="Scheremetjew M."/>
            <person name="Finn R."/>
            <person name="Kale V."/>
            <person name="Holt S."/>
            <person name="Cochrane G."/>
            <person name="Meng A."/>
            <person name="Brown T."/>
            <person name="Cohen L."/>
        </authorList>
    </citation>
    <scope>NUCLEOTIDE SEQUENCE</scope>
    <source>
        <strain evidence="5">UNC1205</strain>
    </source>
</reference>
<evidence type="ECO:0000256" key="1">
    <source>
        <dbReference type="ARBA" id="ARBA00006889"/>
    </source>
</evidence>
<dbReference type="PANTHER" id="PTHR10612">
    <property type="entry name" value="APOLIPOPROTEIN D"/>
    <property type="match status" value="1"/>
</dbReference>
<dbReference type="AlphaFoldDB" id="A0A6T9ZP39"/>
<dbReference type="PROSITE" id="PS00213">
    <property type="entry name" value="LIPOCALIN"/>
    <property type="match status" value="1"/>
</dbReference>
<dbReference type="InterPro" id="IPR022271">
    <property type="entry name" value="Lipocalin_ApoD"/>
</dbReference>
<sequence>MGNSASSSLPALKTVSTCDTTRFMGTWFVVGVKPTAFETTCSNAVEKYTLLDDKSKNDIDIDFQYNQDEDPLDEKNKVKSLPQKGWIQGENRLQSGDWKVSPFWPVKMAYPIIELDEQDYSYAVIGYPSRSYCWILSRTPTMDEPLYKTIEKKLVDNHQYDLDGLRKVPQKWTADERAKRGLTKEELPDSFLTK</sequence>
<dbReference type="InterPro" id="IPR000566">
    <property type="entry name" value="Lipocln_cytosolic_FA-bd_dom"/>
</dbReference>
<gene>
    <name evidence="4" type="ORF">PDEL1432_LOCUS1570</name>
    <name evidence="5" type="ORF">PDEL1432_LOCUS1571</name>
</gene>
<dbReference type="GO" id="GO:0006950">
    <property type="term" value="P:response to stress"/>
    <property type="evidence" value="ECO:0007669"/>
    <property type="project" value="UniProtKB-ARBA"/>
</dbReference>
<dbReference type="InterPro" id="IPR022272">
    <property type="entry name" value="Lipocalin_CS"/>
</dbReference>
<dbReference type="Pfam" id="PF08212">
    <property type="entry name" value="Lipocalin_2"/>
    <property type="match status" value="1"/>
</dbReference>
<evidence type="ECO:0000259" key="3">
    <source>
        <dbReference type="Pfam" id="PF08212"/>
    </source>
</evidence>
<evidence type="ECO:0000256" key="2">
    <source>
        <dbReference type="PIRNR" id="PIRNR036893"/>
    </source>
</evidence>
<dbReference type="Gene3D" id="2.40.128.20">
    <property type="match status" value="1"/>
</dbReference>
<organism evidence="5">
    <name type="scientific">Pseudo-nitzschia delicatissima</name>
    <dbReference type="NCBI Taxonomy" id="44447"/>
    <lineage>
        <taxon>Eukaryota</taxon>
        <taxon>Sar</taxon>
        <taxon>Stramenopiles</taxon>
        <taxon>Ochrophyta</taxon>
        <taxon>Bacillariophyta</taxon>
        <taxon>Bacillariophyceae</taxon>
        <taxon>Bacillariophycidae</taxon>
        <taxon>Bacillariales</taxon>
        <taxon>Bacillariaceae</taxon>
        <taxon>Pseudo-nitzschia</taxon>
    </lineage>
</organism>
<dbReference type="InterPro" id="IPR047202">
    <property type="entry name" value="Lipocalin_Blc-like_dom"/>
</dbReference>
<dbReference type="PIRSF" id="PIRSF036893">
    <property type="entry name" value="Lipocalin_ApoD"/>
    <property type="match status" value="1"/>
</dbReference>
<dbReference type="SUPFAM" id="SSF50814">
    <property type="entry name" value="Lipocalins"/>
    <property type="match status" value="1"/>
</dbReference>
<dbReference type="EMBL" id="HBFL01002218">
    <property type="protein sequence ID" value="CAD8761530.1"/>
    <property type="molecule type" value="Transcribed_RNA"/>
</dbReference>
<dbReference type="InterPro" id="IPR012674">
    <property type="entry name" value="Calycin"/>
</dbReference>
<accession>A0A6T9ZP39</accession>
<evidence type="ECO:0000313" key="5">
    <source>
        <dbReference type="EMBL" id="CAD8761531.1"/>
    </source>
</evidence>
<dbReference type="CDD" id="cd19438">
    <property type="entry name" value="lipocalin_Blc-like"/>
    <property type="match status" value="1"/>
</dbReference>
<name>A0A6T9ZP39_9STRA</name>
<evidence type="ECO:0000313" key="4">
    <source>
        <dbReference type="EMBL" id="CAD8761530.1"/>
    </source>
</evidence>
<dbReference type="PANTHER" id="PTHR10612:SF34">
    <property type="entry name" value="APOLIPOPROTEIN D"/>
    <property type="match status" value="1"/>
</dbReference>
<comment type="similarity">
    <text evidence="1 2">Belongs to the calycin superfamily. Lipocalin family.</text>
</comment>
<proteinExistence type="inferred from homology"/>
<protein>
    <recommendedName>
        <fullName evidence="3">Lipocalin/cytosolic fatty-acid binding domain-containing protein</fullName>
    </recommendedName>
</protein>